<reference evidence="12 13" key="1">
    <citation type="submission" date="2018-07" db="EMBL/GenBank/DDBJ databases">
        <title>The complete nuclear genome of the prasinophyte Chloropicon primus (CCMP1205).</title>
        <authorList>
            <person name="Pombert J.-F."/>
            <person name="Otis C."/>
            <person name="Turmel M."/>
            <person name="Lemieux C."/>
        </authorList>
    </citation>
    <scope>NUCLEOTIDE SEQUENCE [LARGE SCALE GENOMIC DNA]</scope>
    <source>
        <strain evidence="12 13">CCMP1205</strain>
    </source>
</reference>
<dbReference type="Pfam" id="PF03952">
    <property type="entry name" value="Enolase_N"/>
    <property type="match status" value="1"/>
</dbReference>
<evidence type="ECO:0000256" key="3">
    <source>
        <dbReference type="ARBA" id="ARBA00012058"/>
    </source>
</evidence>
<feature type="domain" description="Enolase N-terminal" evidence="11">
    <location>
        <begin position="11"/>
        <end position="146"/>
    </location>
</feature>
<accession>A0A5B8MWM0</accession>
<feature type="binding site" evidence="8">
    <location>
        <position position="184"/>
    </location>
    <ligand>
        <name>substrate</name>
    </ligand>
</feature>
<dbReference type="STRING" id="1764295.A0A5B8MWM0"/>
<keyword evidence="6" id="KW-0456">Lyase</keyword>
<feature type="domain" description="Enolase C-terminal TIM barrel" evidence="10">
    <location>
        <begin position="159"/>
        <end position="448"/>
    </location>
</feature>
<evidence type="ECO:0000313" key="12">
    <source>
        <dbReference type="EMBL" id="QDZ23962.1"/>
    </source>
</evidence>
<proteinExistence type="inferred from homology"/>
<evidence type="ECO:0000256" key="5">
    <source>
        <dbReference type="ARBA" id="ARBA00023152"/>
    </source>
</evidence>
<dbReference type="UniPathway" id="UPA00109">
    <property type="reaction ID" value="UER00187"/>
</dbReference>
<dbReference type="GO" id="GO:0000015">
    <property type="term" value="C:phosphopyruvate hydratase complex"/>
    <property type="evidence" value="ECO:0007669"/>
    <property type="project" value="InterPro"/>
</dbReference>
<evidence type="ECO:0000256" key="9">
    <source>
        <dbReference type="PIRSR" id="PIRSR001400-3"/>
    </source>
</evidence>
<keyword evidence="13" id="KW-1185">Reference proteome</keyword>
<dbReference type="InterPro" id="IPR036849">
    <property type="entry name" value="Enolase-like_C_sf"/>
</dbReference>
<comment type="similarity">
    <text evidence="2">Belongs to the enolase family.</text>
</comment>
<dbReference type="PANTHER" id="PTHR11902">
    <property type="entry name" value="ENOLASE"/>
    <property type="match status" value="1"/>
</dbReference>
<dbReference type="OrthoDB" id="1739814at2759"/>
<dbReference type="InterPro" id="IPR020810">
    <property type="entry name" value="Enolase_C"/>
</dbReference>
<dbReference type="PANTHER" id="PTHR11902:SF1">
    <property type="entry name" value="ENOLASE"/>
    <property type="match status" value="1"/>
</dbReference>
<evidence type="ECO:0000313" key="13">
    <source>
        <dbReference type="Proteomes" id="UP000316726"/>
    </source>
</evidence>
<sequence length="451" mass="48179">METMVGRNARIVSVKGREVLDSRGRPTVEAEVAFEGATNTQSVVRAMVPSGKSTGGAEAKELRDADPGRYAGMGCLEAAKSIGVLGKAVVGMDPTDQKAIDAALLELDTSPQKDKSGIGANAVLAVSMACCRAGALVKGVPLCRHINDLAAKAIGEPVRMVMPVPCLNVINGGVHAGNLLAFQEFFLIPAGAESFGEALRIGAETYQVLKKVIQEEYGLRDTAVGDEGGFAPNIASPEEGMRLLMKAIERAGHTTKIFLGSDPAASEFFKDGTYDLGFKSAQVGGEKKSAAEMVELYEKICSDFPMVLLEDPFDEEDFASHAALTSKVGDRIEIVGDDLYCTNCSRVEKGLESKATNAMLLKVNQIGSVTESLDAWSLCRRNGWGVFVSHRSGETEDSFIADLSVGIGAGHIKSGAPCRSERLAKYNQLLRIEEELGIPYAGMKFRTPWDF</sequence>
<evidence type="ECO:0000259" key="11">
    <source>
        <dbReference type="SMART" id="SM01193"/>
    </source>
</evidence>
<dbReference type="SFLD" id="SFLDF00002">
    <property type="entry name" value="enolase"/>
    <property type="match status" value="1"/>
</dbReference>
<dbReference type="CDD" id="cd03313">
    <property type="entry name" value="enolase"/>
    <property type="match status" value="1"/>
</dbReference>
<feature type="binding site" evidence="8">
    <location>
        <position position="337"/>
    </location>
    <ligand>
        <name>substrate</name>
    </ligand>
</feature>
<evidence type="ECO:0000256" key="4">
    <source>
        <dbReference type="ARBA" id="ARBA00022842"/>
    </source>
</evidence>
<keyword evidence="5" id="KW-0324">Glycolysis</keyword>
<feature type="binding site" evidence="9">
    <location>
        <position position="262"/>
    </location>
    <ligand>
        <name>Mg(2+)</name>
        <dbReference type="ChEBI" id="CHEBI:18420"/>
    </ligand>
</feature>
<evidence type="ECO:0000256" key="7">
    <source>
        <dbReference type="PIRSR" id="PIRSR001400-1"/>
    </source>
</evidence>
<comment type="cofactor">
    <cofactor evidence="9">
        <name>Mg(2+)</name>
        <dbReference type="ChEBI" id="CHEBI:18420"/>
    </cofactor>
    <text evidence="9">Mg(2+) is required for catalysis and for stabilizing the dimer.</text>
</comment>
<feature type="binding site" evidence="9">
    <location>
        <position position="310"/>
    </location>
    <ligand>
        <name>Mg(2+)</name>
        <dbReference type="ChEBI" id="CHEBI:18420"/>
    </ligand>
</feature>
<dbReference type="EC" id="4.2.1.11" evidence="3"/>
<feature type="binding site" evidence="8">
    <location>
        <position position="310"/>
    </location>
    <ligand>
        <name>substrate</name>
    </ligand>
</feature>
<dbReference type="Gene3D" id="3.20.20.120">
    <property type="entry name" value="Enolase-like C-terminal domain"/>
    <property type="match status" value="1"/>
</dbReference>
<evidence type="ECO:0000256" key="6">
    <source>
        <dbReference type="ARBA" id="ARBA00023239"/>
    </source>
</evidence>
<dbReference type="GO" id="GO:0004634">
    <property type="term" value="F:phosphopyruvate hydratase activity"/>
    <property type="evidence" value="ECO:0007669"/>
    <property type="project" value="UniProtKB-EC"/>
</dbReference>
<evidence type="ECO:0000256" key="8">
    <source>
        <dbReference type="PIRSR" id="PIRSR001400-2"/>
    </source>
</evidence>
<dbReference type="SFLD" id="SFLDS00001">
    <property type="entry name" value="Enolase"/>
    <property type="match status" value="1"/>
</dbReference>
<dbReference type="SUPFAM" id="SSF51604">
    <property type="entry name" value="Enolase C-terminal domain-like"/>
    <property type="match status" value="1"/>
</dbReference>
<feature type="active site" description="Proton donor" evidence="7">
    <location>
        <position position="227"/>
    </location>
</feature>
<dbReference type="PIRSF" id="PIRSF001400">
    <property type="entry name" value="Enolase"/>
    <property type="match status" value="1"/>
</dbReference>
<feature type="binding site" evidence="9">
    <location>
        <position position="337"/>
    </location>
    <ligand>
        <name>Mg(2+)</name>
        <dbReference type="ChEBI" id="CHEBI:18420"/>
    </ligand>
</feature>
<feature type="binding site" evidence="8">
    <location>
        <position position="175"/>
    </location>
    <ligand>
        <name>substrate</name>
    </ligand>
</feature>
<dbReference type="InterPro" id="IPR020809">
    <property type="entry name" value="Enolase_CS"/>
</dbReference>
<evidence type="ECO:0000256" key="1">
    <source>
        <dbReference type="ARBA" id="ARBA00005031"/>
    </source>
</evidence>
<dbReference type="NCBIfam" id="TIGR01060">
    <property type="entry name" value="eno"/>
    <property type="match status" value="1"/>
</dbReference>
<feature type="active site" description="Proton acceptor" evidence="7">
    <location>
        <position position="362"/>
    </location>
</feature>
<evidence type="ECO:0000259" key="10">
    <source>
        <dbReference type="SMART" id="SM01192"/>
    </source>
</evidence>
<keyword evidence="4 9" id="KW-0460">Magnesium</keyword>
<dbReference type="PROSITE" id="PS00164">
    <property type="entry name" value="ENOLASE"/>
    <property type="match status" value="1"/>
</dbReference>
<dbReference type="AlphaFoldDB" id="A0A5B8MWM0"/>
<dbReference type="Proteomes" id="UP000316726">
    <property type="component" value="Chromosome 11"/>
</dbReference>
<dbReference type="PRINTS" id="PR00148">
    <property type="entry name" value="ENOLASE"/>
</dbReference>
<evidence type="ECO:0000256" key="2">
    <source>
        <dbReference type="ARBA" id="ARBA00009604"/>
    </source>
</evidence>
<dbReference type="SMART" id="SM01193">
    <property type="entry name" value="Enolase_N"/>
    <property type="match status" value="1"/>
</dbReference>
<dbReference type="EMBL" id="CP031044">
    <property type="protein sequence ID" value="QDZ23962.1"/>
    <property type="molecule type" value="Genomic_DNA"/>
</dbReference>
<feature type="binding site" evidence="8">
    <location>
        <begin position="389"/>
        <end position="392"/>
    </location>
    <ligand>
        <name>substrate</name>
    </ligand>
</feature>
<dbReference type="GO" id="GO:0006096">
    <property type="term" value="P:glycolytic process"/>
    <property type="evidence" value="ECO:0007669"/>
    <property type="project" value="UniProtKB-UniPathway"/>
</dbReference>
<dbReference type="SMART" id="SM01192">
    <property type="entry name" value="Enolase_C"/>
    <property type="match status" value="1"/>
</dbReference>
<dbReference type="SFLD" id="SFLDG00178">
    <property type="entry name" value="enolase"/>
    <property type="match status" value="1"/>
</dbReference>
<dbReference type="SUPFAM" id="SSF54826">
    <property type="entry name" value="Enolase N-terminal domain-like"/>
    <property type="match status" value="1"/>
</dbReference>
<dbReference type="GO" id="GO:0000287">
    <property type="term" value="F:magnesium ion binding"/>
    <property type="evidence" value="ECO:0007669"/>
    <property type="project" value="InterPro"/>
</dbReference>
<comment type="pathway">
    <text evidence="1">Carbohydrate degradation; glycolysis; pyruvate from D-glyceraldehyde 3-phosphate: step 4/5.</text>
</comment>
<dbReference type="Gene3D" id="3.30.390.10">
    <property type="entry name" value="Enolase-like, N-terminal domain"/>
    <property type="match status" value="1"/>
</dbReference>
<dbReference type="InterPro" id="IPR029017">
    <property type="entry name" value="Enolase-like_N"/>
</dbReference>
<feature type="binding site" evidence="8">
    <location>
        <position position="413"/>
    </location>
    <ligand>
        <name>substrate</name>
    </ligand>
</feature>
<protein>
    <recommendedName>
        <fullName evidence="3">phosphopyruvate hydratase</fullName>
        <ecNumber evidence="3">4.2.1.11</ecNumber>
    </recommendedName>
</protein>
<dbReference type="HAMAP" id="MF_00318">
    <property type="entry name" value="Enolase"/>
    <property type="match status" value="1"/>
</dbReference>
<name>A0A5B8MWM0_9CHLO</name>
<keyword evidence="9" id="KW-0479">Metal-binding</keyword>
<dbReference type="InterPro" id="IPR020811">
    <property type="entry name" value="Enolase_N"/>
</dbReference>
<dbReference type="InterPro" id="IPR000941">
    <property type="entry name" value="Enolase"/>
</dbReference>
<organism evidence="12 13">
    <name type="scientific">Chloropicon primus</name>
    <dbReference type="NCBI Taxonomy" id="1764295"/>
    <lineage>
        <taxon>Eukaryota</taxon>
        <taxon>Viridiplantae</taxon>
        <taxon>Chlorophyta</taxon>
        <taxon>Chloropicophyceae</taxon>
        <taxon>Chloropicales</taxon>
        <taxon>Chloropicaceae</taxon>
        <taxon>Chloropicon</taxon>
    </lineage>
</organism>
<dbReference type="Pfam" id="PF00113">
    <property type="entry name" value="Enolase_C"/>
    <property type="match status" value="1"/>
</dbReference>
<gene>
    <name evidence="12" type="ORF">A3770_11p64800</name>
</gene>